<proteinExistence type="predicted"/>
<sequence length="169" mass="19167">MSETFEGSMQEILESMLSVCLEYGENRVDGVYLYGAAEAGTSSADVFYEIGSGIYRIHELNDSPVTRDGQQFDVSDDRGFALLNLLLDDFDRLIELHEGHNREPPTQLKAHFDAVTGKLSLKFSHDLHFTNTEDLLPSDFFEAWLQEVKERTSNASVDGWPGAQFRKRR</sequence>
<name>A0A246L287_9GAMM</name>
<reference evidence="2 3" key="1">
    <citation type="submission" date="2017-06" db="EMBL/GenBank/DDBJ databases">
        <authorList>
            <person name="Kim H.J."/>
            <person name="Triplett B.A."/>
        </authorList>
    </citation>
    <scope>NUCLEOTIDE SEQUENCE [LARGE SCALE GENOMIC DNA]</scope>
    <source>
        <strain evidence="2 3">S18795</strain>
    </source>
</reference>
<reference evidence="1 4" key="2">
    <citation type="submission" date="2021-05" db="EMBL/GenBank/DDBJ databases">
        <title>Complete Genome Sequence of Stenotrophomonas pavanii strain Y.</title>
        <authorList>
            <person name="Dohra H."/>
            <person name="Mohad Din A.R.J."/>
            <person name="Suzuki K."/>
            <person name="Fatma A."/>
            <person name="Honjyo M."/>
            <person name="Nishimura T."/>
            <person name="Moriuch R."/>
            <person name="Masuda K."/>
            <person name="Minoura A."/>
            <person name="Tashiro Y."/>
            <person name="Futamata H."/>
        </authorList>
    </citation>
    <scope>NUCLEOTIDE SEQUENCE [LARGE SCALE GENOMIC DNA]</scope>
    <source>
        <strain evidence="1">Berkeley</strain>
        <strain evidence="4">Y</strain>
    </source>
</reference>
<dbReference type="EMBL" id="AP024684">
    <property type="protein sequence ID" value="BCX43783.1"/>
    <property type="molecule type" value="Genomic_DNA"/>
</dbReference>
<evidence type="ECO:0000313" key="3">
    <source>
        <dbReference type="Proteomes" id="UP000197904"/>
    </source>
</evidence>
<organism evidence="2 3">
    <name type="scientific">Stenotrophomonas pavanii</name>
    <dbReference type="NCBI Taxonomy" id="487698"/>
    <lineage>
        <taxon>Bacteria</taxon>
        <taxon>Pseudomonadati</taxon>
        <taxon>Pseudomonadota</taxon>
        <taxon>Gammaproteobacteria</taxon>
        <taxon>Lysobacterales</taxon>
        <taxon>Lysobacteraceae</taxon>
        <taxon>Stenotrophomonas</taxon>
    </lineage>
</organism>
<evidence type="ECO:0000313" key="4">
    <source>
        <dbReference type="Proteomes" id="UP000825066"/>
    </source>
</evidence>
<dbReference type="RefSeq" id="WP_049466162.1">
    <property type="nucleotide sequence ID" value="NZ_AP024684.1"/>
</dbReference>
<keyword evidence="4" id="KW-1185">Reference proteome</keyword>
<accession>A0A246L287</accession>
<dbReference type="Proteomes" id="UP000825066">
    <property type="component" value="Chromosome"/>
</dbReference>
<evidence type="ECO:0008006" key="5">
    <source>
        <dbReference type="Google" id="ProtNLM"/>
    </source>
</evidence>
<dbReference type="Proteomes" id="UP000197904">
    <property type="component" value="Unassembled WGS sequence"/>
</dbReference>
<dbReference type="EMBL" id="NIXP01000016">
    <property type="protein sequence ID" value="OWR35005.1"/>
    <property type="molecule type" value="Genomic_DNA"/>
</dbReference>
<dbReference type="AlphaFoldDB" id="A0A246L287"/>
<evidence type="ECO:0000313" key="1">
    <source>
        <dbReference type="EMBL" id="BCX43783.1"/>
    </source>
</evidence>
<evidence type="ECO:0000313" key="2">
    <source>
        <dbReference type="EMBL" id="OWR35005.1"/>
    </source>
</evidence>
<gene>
    <name evidence="2" type="ORF">CEE55_03670</name>
    <name evidence="1" type="ORF">STNY_R19820</name>
</gene>
<protein>
    <recommendedName>
        <fullName evidence="5">DUF600 domain-containing protein</fullName>
    </recommendedName>
</protein>